<keyword evidence="6" id="KW-0112">Calmodulin-binding</keyword>
<evidence type="ECO:0000256" key="2">
    <source>
        <dbReference type="ARBA" id="ARBA00008267"/>
    </source>
</evidence>
<dbReference type="InterPro" id="IPR000048">
    <property type="entry name" value="IQ_motif_EF-hand-BS"/>
</dbReference>
<proteinExistence type="inferred from homology"/>
<evidence type="ECO:0000256" key="16">
    <source>
        <dbReference type="SAM" id="MobiDB-lite"/>
    </source>
</evidence>
<dbReference type="PANTHER" id="PTHR23335:SF29">
    <property type="entry name" value="CALMODULIN-BINDING TRANSCRIPTION ACTIVATOR 1"/>
    <property type="match status" value="1"/>
</dbReference>
<feature type="repeat" description="ANK" evidence="15">
    <location>
        <begin position="693"/>
        <end position="725"/>
    </location>
</feature>
<keyword evidence="14" id="KW-0539">Nucleus</keyword>
<evidence type="ECO:0000256" key="14">
    <source>
        <dbReference type="ARBA" id="ARBA00023242"/>
    </source>
</evidence>
<evidence type="ECO:0000256" key="12">
    <source>
        <dbReference type="ARBA" id="ARBA00023159"/>
    </source>
</evidence>
<dbReference type="InterPro" id="IPR013783">
    <property type="entry name" value="Ig-like_fold"/>
</dbReference>
<comment type="caution">
    <text evidence="18">The sequence shown here is derived from an EMBL/GenBank/DDBJ whole genome shotgun (WGS) entry which is preliminary data.</text>
</comment>
<evidence type="ECO:0000256" key="13">
    <source>
        <dbReference type="ARBA" id="ARBA00023163"/>
    </source>
</evidence>
<dbReference type="PROSITE" id="PS51437">
    <property type="entry name" value="CG_1"/>
    <property type="match status" value="1"/>
</dbReference>
<keyword evidence="13" id="KW-0804">Transcription</keyword>
<dbReference type="AlphaFoldDB" id="A0AAV3R4S9"/>
<keyword evidence="7" id="KW-0805">Transcription regulation</keyword>
<dbReference type="InterPro" id="IPR002110">
    <property type="entry name" value="Ankyrin_rpt"/>
</dbReference>
<sequence length="1046" mass="117499">MGLCLLQLAWLYTDLLIFDIKQILVEAQYRWLRPAEICEILGNYRKFHITLEPPLKPLSGSVFLFDRKALRYFRKDGHNWRKKKDGKTVKEAHEKLKVGSVDKLHCYYAHGEENENFQRRCYWLLEQELMHIVFVHYLEVKGNKTSSSLNRTPASMLSGPRKDSSLPSNLSESVNTVPSISTDSTSPTSTLTSAYEDAESVLSPGFQSEDSWVTGNFGAAHQKTNHLPLYSGYPNTHAMDNPSHQYPYTDGTGSEGSSTHYSQKTTGMAPWEEAYNHYIAGENVRKQEFLDPLLSQDNWQNLLGGSSLHSGRTSTTENLLADLAYDCGNSIFEQKPLLEILQNPMDLYDAAPDVREHHLHDDLDYVVNQESENNVKSVETGNYSRLLKQSLVGASKGDEGLNKVDSFSRWINKELGEVEQLTMQRSCGSSWNVMDSENGVDDAYIPSQLQLDSVTMSPSVSEDQLFSIIDFSPSWGYSNHETEVMVTGKFLGTKQGQSASRWSCMFGEVEVPAEVLGDSVLRCRAPCHKAGLVPFYVTSSNRLACSEVREFEYRDGHDLIDQTHRDGSTVEVHLHNRFKRLLSVRGSTFSSEHLDKSNELATKVATAVDCNIIKSKAEHDIIFSQKREDCYEKNLKDMFFSCLLQRVTEDGNGPTFLDEEGQGVLHLAAALGYNWVLQPTIVSGVSIDFRDANGWTALHWAAFYGREETVAALVSLGATPGALTDPSAEFPLGRTPADLASANGHKGISGFLAECSLTTHLSSLTVTEAKEDISLTDSAAQGIQTVSERVAIPKTADNAPHDLPLKDSLAAVCNATHAAARIHQIFRIQSFHRKQLIEQETNGLSSSDENDLALLAAKAYRLGQGEGTDHGAALCIQKKYRGWKKRKEFLLIRQRIVKIQAHVRGHQVRKKYKPIVWSVGILEKVILRWRRKRNGLRGFHQDTVITEATTQEMPPLEDDYDFLKEGRKQAEERMQKALSRVKSMAQYPEARAQYRRLLTVAEELRETKETSEMIIQGSEDTTYAEEELFDIQSLLDDDTFMSIAFE</sequence>
<evidence type="ECO:0000256" key="15">
    <source>
        <dbReference type="PROSITE-ProRule" id="PRU00023"/>
    </source>
</evidence>
<dbReference type="InterPro" id="IPR014756">
    <property type="entry name" value="Ig_E-set"/>
</dbReference>
<keyword evidence="11 18" id="KW-0238">DNA-binding</keyword>
<dbReference type="Pfam" id="PF03859">
    <property type="entry name" value="CG-1"/>
    <property type="match status" value="1"/>
</dbReference>
<dbReference type="SMART" id="SM00248">
    <property type="entry name" value="ANK"/>
    <property type="match status" value="2"/>
</dbReference>
<dbReference type="FunFam" id="1.20.5.190:FF:000003">
    <property type="entry name" value="Calmodulin-binding transcription activator 2"/>
    <property type="match status" value="1"/>
</dbReference>
<dbReference type="Gene3D" id="1.20.5.190">
    <property type="match status" value="1"/>
</dbReference>
<gene>
    <name evidence="18" type="ORF">LIER_24349</name>
</gene>
<organism evidence="18 19">
    <name type="scientific">Lithospermum erythrorhizon</name>
    <name type="common">Purple gromwell</name>
    <name type="synonym">Lithospermum officinale var. erythrorhizon</name>
    <dbReference type="NCBI Taxonomy" id="34254"/>
    <lineage>
        <taxon>Eukaryota</taxon>
        <taxon>Viridiplantae</taxon>
        <taxon>Streptophyta</taxon>
        <taxon>Embryophyta</taxon>
        <taxon>Tracheophyta</taxon>
        <taxon>Spermatophyta</taxon>
        <taxon>Magnoliopsida</taxon>
        <taxon>eudicotyledons</taxon>
        <taxon>Gunneridae</taxon>
        <taxon>Pentapetalae</taxon>
        <taxon>asterids</taxon>
        <taxon>lamiids</taxon>
        <taxon>Boraginales</taxon>
        <taxon>Boraginaceae</taxon>
        <taxon>Boraginoideae</taxon>
        <taxon>Lithospermeae</taxon>
        <taxon>Lithospermum</taxon>
    </lineage>
</organism>
<dbReference type="Pfam" id="PF00612">
    <property type="entry name" value="IQ"/>
    <property type="match status" value="2"/>
</dbReference>
<keyword evidence="3" id="KW-0597">Phosphoprotein</keyword>
<feature type="compositionally biased region" description="Polar residues" evidence="16">
    <location>
        <begin position="146"/>
        <end position="155"/>
    </location>
</feature>
<dbReference type="GO" id="GO:0005516">
    <property type="term" value="F:calmodulin binding"/>
    <property type="evidence" value="ECO:0007669"/>
    <property type="project" value="UniProtKB-KW"/>
</dbReference>
<comment type="similarity">
    <text evidence="2">Belongs to the CAMTA family.</text>
</comment>
<evidence type="ECO:0000256" key="6">
    <source>
        <dbReference type="ARBA" id="ARBA00022860"/>
    </source>
</evidence>
<feature type="domain" description="CG-1" evidence="17">
    <location>
        <begin position="20"/>
        <end position="146"/>
    </location>
</feature>
<evidence type="ECO:0000256" key="1">
    <source>
        <dbReference type="ARBA" id="ARBA00004123"/>
    </source>
</evidence>
<accession>A0AAV3R4S9</accession>
<keyword evidence="9 15" id="KW-0040">ANK repeat</keyword>
<dbReference type="Proteomes" id="UP001454036">
    <property type="component" value="Unassembled WGS sequence"/>
</dbReference>
<dbReference type="CDD" id="cd00102">
    <property type="entry name" value="IPT"/>
    <property type="match status" value="1"/>
</dbReference>
<feature type="compositionally biased region" description="Low complexity" evidence="16">
    <location>
        <begin position="176"/>
        <end position="190"/>
    </location>
</feature>
<evidence type="ECO:0000256" key="10">
    <source>
        <dbReference type="ARBA" id="ARBA00023054"/>
    </source>
</evidence>
<evidence type="ECO:0000313" key="18">
    <source>
        <dbReference type="EMBL" id="GAA0169982.1"/>
    </source>
</evidence>
<dbReference type="Gene3D" id="2.60.40.10">
    <property type="entry name" value="Immunoglobulins"/>
    <property type="match status" value="1"/>
</dbReference>
<dbReference type="SMART" id="SM01076">
    <property type="entry name" value="CG-1"/>
    <property type="match status" value="1"/>
</dbReference>
<keyword evidence="12" id="KW-0010">Activator</keyword>
<dbReference type="GO" id="GO:0006357">
    <property type="term" value="P:regulation of transcription by RNA polymerase II"/>
    <property type="evidence" value="ECO:0007669"/>
    <property type="project" value="TreeGrafter"/>
</dbReference>
<keyword evidence="10" id="KW-0175">Coiled coil</keyword>
<feature type="compositionally biased region" description="Polar residues" evidence="16">
    <location>
        <begin position="165"/>
        <end position="175"/>
    </location>
</feature>
<dbReference type="PROSITE" id="PS50096">
    <property type="entry name" value="IQ"/>
    <property type="match status" value="2"/>
</dbReference>
<evidence type="ECO:0000256" key="7">
    <source>
        <dbReference type="ARBA" id="ARBA00023015"/>
    </source>
</evidence>
<evidence type="ECO:0000256" key="8">
    <source>
        <dbReference type="ARBA" id="ARBA00023016"/>
    </source>
</evidence>
<dbReference type="InterPro" id="IPR027417">
    <property type="entry name" value="P-loop_NTPase"/>
</dbReference>
<dbReference type="InterPro" id="IPR036770">
    <property type="entry name" value="Ankyrin_rpt-contain_sf"/>
</dbReference>
<dbReference type="PANTHER" id="PTHR23335">
    <property type="entry name" value="CALMODULIN-BINDING TRANSCRIPTION ACTIVATOR CAMTA"/>
    <property type="match status" value="1"/>
</dbReference>
<dbReference type="GO" id="GO:0003690">
    <property type="term" value="F:double-stranded DNA binding"/>
    <property type="evidence" value="ECO:0007669"/>
    <property type="project" value="TreeGrafter"/>
</dbReference>
<dbReference type="SMART" id="SM00015">
    <property type="entry name" value="IQ"/>
    <property type="match status" value="2"/>
</dbReference>
<keyword evidence="19" id="KW-1185">Reference proteome</keyword>
<reference evidence="18 19" key="1">
    <citation type="submission" date="2024-01" db="EMBL/GenBank/DDBJ databases">
        <title>The complete chloroplast genome sequence of Lithospermum erythrorhizon: insights into the phylogenetic relationship among Boraginaceae species and the maternal lineages of purple gromwells.</title>
        <authorList>
            <person name="Okada T."/>
            <person name="Watanabe K."/>
        </authorList>
    </citation>
    <scope>NUCLEOTIDE SEQUENCE [LARGE SCALE GENOMIC DNA]</scope>
</reference>
<evidence type="ECO:0000256" key="9">
    <source>
        <dbReference type="ARBA" id="ARBA00023043"/>
    </source>
</evidence>
<dbReference type="GO" id="GO:0005634">
    <property type="term" value="C:nucleus"/>
    <property type="evidence" value="ECO:0007669"/>
    <property type="project" value="UniProtKB-SubCell"/>
</dbReference>
<dbReference type="Gene3D" id="1.25.40.20">
    <property type="entry name" value="Ankyrin repeat-containing domain"/>
    <property type="match status" value="1"/>
</dbReference>
<dbReference type="Pfam" id="PF01833">
    <property type="entry name" value="TIG"/>
    <property type="match status" value="1"/>
</dbReference>
<evidence type="ECO:0000256" key="3">
    <source>
        <dbReference type="ARBA" id="ARBA00022553"/>
    </source>
</evidence>
<dbReference type="PROSITE" id="PS50088">
    <property type="entry name" value="ANK_REPEAT"/>
    <property type="match status" value="1"/>
</dbReference>
<dbReference type="SUPFAM" id="SSF52540">
    <property type="entry name" value="P-loop containing nucleoside triphosphate hydrolases"/>
    <property type="match status" value="1"/>
</dbReference>
<dbReference type="PROSITE" id="PS50297">
    <property type="entry name" value="ANK_REP_REGION"/>
    <property type="match status" value="1"/>
</dbReference>
<dbReference type="InterPro" id="IPR005559">
    <property type="entry name" value="CG-1_dom"/>
</dbReference>
<protein>
    <submittedName>
        <fullName evidence="18">DNA-binding transcription factor</fullName>
    </submittedName>
</protein>
<keyword evidence="8" id="KW-0346">Stress response</keyword>
<name>A0AAV3R4S9_LITER</name>
<evidence type="ECO:0000256" key="4">
    <source>
        <dbReference type="ARBA" id="ARBA00022737"/>
    </source>
</evidence>
<evidence type="ECO:0000313" key="19">
    <source>
        <dbReference type="Proteomes" id="UP001454036"/>
    </source>
</evidence>
<dbReference type="FunFam" id="2.60.40.10:FF:000314">
    <property type="entry name" value="Calmodulin-binding transcription activator 2"/>
    <property type="match status" value="1"/>
</dbReference>
<dbReference type="Pfam" id="PF12796">
    <property type="entry name" value="Ank_2"/>
    <property type="match status" value="1"/>
</dbReference>
<dbReference type="EMBL" id="BAABME010007053">
    <property type="protein sequence ID" value="GAA0169982.1"/>
    <property type="molecule type" value="Genomic_DNA"/>
</dbReference>
<keyword evidence="5" id="KW-0106">Calcium</keyword>
<dbReference type="SUPFAM" id="SSF81296">
    <property type="entry name" value="E set domains"/>
    <property type="match status" value="1"/>
</dbReference>
<feature type="region of interest" description="Disordered" evidence="16">
    <location>
        <begin position="146"/>
        <end position="190"/>
    </location>
</feature>
<keyword evidence="4" id="KW-0677">Repeat</keyword>
<evidence type="ECO:0000256" key="11">
    <source>
        <dbReference type="ARBA" id="ARBA00023125"/>
    </source>
</evidence>
<dbReference type="SUPFAM" id="SSF48403">
    <property type="entry name" value="Ankyrin repeat"/>
    <property type="match status" value="1"/>
</dbReference>
<dbReference type="SMART" id="SM00429">
    <property type="entry name" value="IPT"/>
    <property type="match status" value="1"/>
</dbReference>
<dbReference type="InterPro" id="IPR002909">
    <property type="entry name" value="IPT_dom"/>
</dbReference>
<evidence type="ECO:0000256" key="5">
    <source>
        <dbReference type="ARBA" id="ARBA00022837"/>
    </source>
</evidence>
<comment type="subcellular location">
    <subcellularLocation>
        <location evidence="1">Nucleus</location>
    </subcellularLocation>
</comment>
<evidence type="ECO:0000259" key="17">
    <source>
        <dbReference type="PROSITE" id="PS51437"/>
    </source>
</evidence>
<dbReference type="GO" id="GO:0003712">
    <property type="term" value="F:transcription coregulator activity"/>
    <property type="evidence" value="ECO:0007669"/>
    <property type="project" value="TreeGrafter"/>
</dbReference>
<dbReference type="GO" id="GO:0009409">
    <property type="term" value="P:response to cold"/>
    <property type="evidence" value="ECO:0007669"/>
    <property type="project" value="UniProtKB-ARBA"/>
</dbReference>